<dbReference type="GO" id="GO:0005634">
    <property type="term" value="C:nucleus"/>
    <property type="evidence" value="ECO:0007669"/>
    <property type="project" value="UniProtKB-SubCell"/>
</dbReference>
<dbReference type="GO" id="GO:0005737">
    <property type="term" value="C:cytoplasm"/>
    <property type="evidence" value="ECO:0007669"/>
    <property type="project" value="UniProtKB-SubCell"/>
</dbReference>
<evidence type="ECO:0000256" key="8">
    <source>
        <dbReference type="SAM" id="MobiDB-lite"/>
    </source>
</evidence>
<evidence type="ECO:0000256" key="6">
    <source>
        <dbReference type="ARBA" id="ARBA00022490"/>
    </source>
</evidence>
<feature type="domain" description="Restriction of telomere capping protein 4 C-terminal" evidence="9">
    <location>
        <begin position="65"/>
        <end position="202"/>
    </location>
</feature>
<keyword evidence="11" id="KW-1185">Reference proteome</keyword>
<evidence type="ECO:0000256" key="2">
    <source>
        <dbReference type="ARBA" id="ARBA00004123"/>
    </source>
</evidence>
<feature type="compositionally biased region" description="Polar residues" evidence="8">
    <location>
        <begin position="242"/>
        <end position="256"/>
    </location>
</feature>
<evidence type="ECO:0000256" key="7">
    <source>
        <dbReference type="ARBA" id="ARBA00023242"/>
    </source>
</evidence>
<feature type="region of interest" description="Disordered" evidence="8">
    <location>
        <begin position="204"/>
        <end position="275"/>
    </location>
</feature>
<dbReference type="Pfam" id="PF14474">
    <property type="entry name" value="RTC4"/>
    <property type="match status" value="1"/>
</dbReference>
<evidence type="ECO:0000259" key="9">
    <source>
        <dbReference type="SMART" id="SM01312"/>
    </source>
</evidence>
<dbReference type="InterPro" id="IPR028094">
    <property type="entry name" value="RTC4_C"/>
</dbReference>
<evidence type="ECO:0000313" key="11">
    <source>
        <dbReference type="Proteomes" id="UP000027361"/>
    </source>
</evidence>
<sequence>MQPWLDKIHERGLSSIERMDIVGICKRHRAESVIIPEGKRQGWPMKLNKTKLEERAVRDHVWSRIVHLTREPEGSLHFEKLKERHLQKGKKASSGVLQFEQMEGEQAGYYGQIGWALFFKIIMRDLCNTADRTKNVFANDSELNSRIAPLTPNQFITGVMIPELCSLLIAQDLQAAGKPCSLADADVLRLKSIAYGNAMFPLRDNSESASDSDADCDKGKSMASQRRKKEAEGAPAAAPASMRTTRTTVNGAQQAIKSKRRVSRHLSDSTSSDEA</sequence>
<accession>A0A066WLB8</accession>
<dbReference type="RefSeq" id="XP_013246192.1">
    <property type="nucleotide sequence ID" value="XM_013390738.1"/>
</dbReference>
<keyword evidence="7" id="KW-0539">Nucleus</keyword>
<dbReference type="HOGENOM" id="CLU_1012604_0_0_1"/>
<reference evidence="10 11" key="1">
    <citation type="submission" date="2014-05" db="EMBL/GenBank/DDBJ databases">
        <title>Draft genome sequence of a rare smut relative, Tilletiaria anomala UBC 951.</title>
        <authorList>
            <consortium name="DOE Joint Genome Institute"/>
            <person name="Toome M."/>
            <person name="Kuo A."/>
            <person name="Henrissat B."/>
            <person name="Lipzen A."/>
            <person name="Tritt A."/>
            <person name="Yoshinaga Y."/>
            <person name="Zane M."/>
            <person name="Barry K."/>
            <person name="Grigoriev I.V."/>
            <person name="Spatafora J.W."/>
            <person name="Aimea M.C."/>
        </authorList>
    </citation>
    <scope>NUCLEOTIDE SEQUENCE [LARGE SCALE GENOMIC DNA]</scope>
    <source>
        <strain evidence="10 11">UBC 951</strain>
    </source>
</reference>
<evidence type="ECO:0000256" key="3">
    <source>
        <dbReference type="ARBA" id="ARBA00004496"/>
    </source>
</evidence>
<keyword evidence="6" id="KW-0963">Cytoplasm</keyword>
<dbReference type="OrthoDB" id="128308at2759"/>
<dbReference type="STRING" id="1037660.A0A066WLB8"/>
<dbReference type="EMBL" id="JMSN01000002">
    <property type="protein sequence ID" value="KDN53353.1"/>
    <property type="molecule type" value="Genomic_DNA"/>
</dbReference>
<evidence type="ECO:0000313" key="10">
    <source>
        <dbReference type="EMBL" id="KDN53353.1"/>
    </source>
</evidence>
<evidence type="ECO:0000256" key="4">
    <source>
        <dbReference type="ARBA" id="ARBA00009461"/>
    </source>
</evidence>
<comment type="caution">
    <text evidence="10">The sequence shown here is derived from an EMBL/GenBank/DDBJ whole genome shotgun (WGS) entry which is preliminary data.</text>
</comment>
<protein>
    <recommendedName>
        <fullName evidence="5">Restriction of telomere capping protein 4</fullName>
    </recommendedName>
</protein>
<dbReference type="InterPro" id="IPR039024">
    <property type="entry name" value="RTC4"/>
</dbReference>
<dbReference type="PANTHER" id="PTHR41391:SF1">
    <property type="entry name" value="RESTRICTION OF TELOMERE CAPPING PROTEIN 4"/>
    <property type="match status" value="1"/>
</dbReference>
<dbReference type="Proteomes" id="UP000027361">
    <property type="component" value="Unassembled WGS sequence"/>
</dbReference>
<dbReference type="AlphaFoldDB" id="A0A066WLB8"/>
<comment type="function">
    <text evidence="1">May be involved in a process influencing telomere capping.</text>
</comment>
<gene>
    <name evidence="10" type="ORF">K437DRAFT_265723</name>
</gene>
<evidence type="ECO:0000256" key="1">
    <source>
        <dbReference type="ARBA" id="ARBA00002738"/>
    </source>
</evidence>
<comment type="subcellular location">
    <subcellularLocation>
        <location evidence="3">Cytoplasm</location>
    </subcellularLocation>
    <subcellularLocation>
        <location evidence="2">Nucleus</location>
    </subcellularLocation>
</comment>
<evidence type="ECO:0000256" key="5">
    <source>
        <dbReference type="ARBA" id="ARBA00015162"/>
    </source>
</evidence>
<organism evidence="10 11">
    <name type="scientific">Tilletiaria anomala (strain ATCC 24038 / CBS 436.72 / UBC 951)</name>
    <dbReference type="NCBI Taxonomy" id="1037660"/>
    <lineage>
        <taxon>Eukaryota</taxon>
        <taxon>Fungi</taxon>
        <taxon>Dikarya</taxon>
        <taxon>Basidiomycota</taxon>
        <taxon>Ustilaginomycotina</taxon>
        <taxon>Exobasidiomycetes</taxon>
        <taxon>Georgefischeriales</taxon>
        <taxon>Tilletiariaceae</taxon>
        <taxon>Tilletiaria</taxon>
    </lineage>
</organism>
<proteinExistence type="inferred from homology"/>
<dbReference type="InParanoid" id="A0A066WLB8"/>
<dbReference type="SMART" id="SM01312">
    <property type="entry name" value="RTC4"/>
    <property type="match status" value="1"/>
</dbReference>
<name>A0A066WLB8_TILAU</name>
<dbReference type="GeneID" id="25265786"/>
<dbReference type="PANTHER" id="PTHR41391">
    <property type="entry name" value="RESTRICTION OF TELOMERE CAPPING PROTEIN 4"/>
    <property type="match status" value="1"/>
</dbReference>
<comment type="similarity">
    <text evidence="4">Belongs to the RTC4 family.</text>
</comment>